<feature type="compositionally biased region" description="Polar residues" evidence="2">
    <location>
        <begin position="505"/>
        <end position="516"/>
    </location>
</feature>
<feature type="region of interest" description="Disordered" evidence="2">
    <location>
        <begin position="661"/>
        <end position="687"/>
    </location>
</feature>
<dbReference type="eggNOG" id="KOG2238">
    <property type="taxonomic scope" value="Eukaryota"/>
</dbReference>
<comment type="subcellular location">
    <subcellularLocation>
        <location evidence="1">Endoplasmic reticulum membrane</location>
    </subcellularLocation>
</comment>
<feature type="region of interest" description="Disordered" evidence="2">
    <location>
        <begin position="484"/>
        <end position="516"/>
    </location>
</feature>
<feature type="compositionally biased region" description="Basic and acidic residues" evidence="2">
    <location>
        <begin position="489"/>
        <end position="504"/>
    </location>
</feature>
<dbReference type="PANTHER" id="PTHR13466">
    <property type="entry name" value="TEX2 PROTEIN-RELATED"/>
    <property type="match status" value="1"/>
</dbReference>
<dbReference type="GO" id="GO:0008289">
    <property type="term" value="F:lipid binding"/>
    <property type="evidence" value="ECO:0000318"/>
    <property type="project" value="GO_Central"/>
</dbReference>
<feature type="region of interest" description="Disordered" evidence="2">
    <location>
        <begin position="302"/>
        <end position="323"/>
    </location>
</feature>
<proteinExistence type="predicted"/>
<dbReference type="Pfam" id="PF23065">
    <property type="entry name" value="PH_SMPa"/>
    <property type="match status" value="1"/>
</dbReference>
<dbReference type="GO" id="GO:0005783">
    <property type="term" value="C:endoplasmic reticulum"/>
    <property type="evidence" value="ECO:0000318"/>
    <property type="project" value="GO_Central"/>
</dbReference>
<evidence type="ECO:0000259" key="3">
    <source>
        <dbReference type="Pfam" id="PF23065"/>
    </source>
</evidence>
<dbReference type="EMBL" id="KK784977">
    <property type="protein sequence ID" value="KDO56007.1"/>
    <property type="molecule type" value="Genomic_DNA"/>
</dbReference>
<dbReference type="CDD" id="cd21675">
    <property type="entry name" value="SMP_TEX2"/>
    <property type="match status" value="1"/>
</dbReference>
<feature type="domain" description="SMP" evidence="3">
    <location>
        <begin position="64"/>
        <end position="185"/>
    </location>
</feature>
<name>A0A067EXQ1_CITSI</name>
<gene>
    <name evidence="4" type="ORF">CISIN_1g003631mg</name>
</gene>
<organism evidence="4 5">
    <name type="scientific">Citrus sinensis</name>
    <name type="common">Sweet orange</name>
    <name type="synonym">Citrus aurantium var. sinensis</name>
    <dbReference type="NCBI Taxonomy" id="2711"/>
    <lineage>
        <taxon>Eukaryota</taxon>
        <taxon>Viridiplantae</taxon>
        <taxon>Streptophyta</taxon>
        <taxon>Embryophyta</taxon>
        <taxon>Tracheophyta</taxon>
        <taxon>Spermatophyta</taxon>
        <taxon>Magnoliopsida</taxon>
        <taxon>eudicotyledons</taxon>
        <taxon>Gunneridae</taxon>
        <taxon>Pentapetalae</taxon>
        <taxon>rosids</taxon>
        <taxon>malvids</taxon>
        <taxon>Sapindales</taxon>
        <taxon>Rutaceae</taxon>
        <taxon>Aurantioideae</taxon>
        <taxon>Citrus</taxon>
    </lineage>
</organism>
<keyword evidence="5" id="KW-1185">Reference proteome</keyword>
<protein>
    <recommendedName>
        <fullName evidence="3">SMP domain-containing protein</fullName>
    </recommendedName>
</protein>
<dbReference type="PaxDb" id="2711-XP_006478163.1"/>
<reference evidence="4 5" key="1">
    <citation type="submission" date="2014-04" db="EMBL/GenBank/DDBJ databases">
        <authorList>
            <consortium name="International Citrus Genome Consortium"/>
            <person name="Gmitter F."/>
            <person name="Chen C."/>
            <person name="Farmerie W."/>
            <person name="Harkins T."/>
            <person name="Desany B."/>
            <person name="Mohiuddin M."/>
            <person name="Kodira C."/>
            <person name="Borodovsky M."/>
            <person name="Lomsadze A."/>
            <person name="Burns P."/>
            <person name="Jenkins J."/>
            <person name="Prochnik S."/>
            <person name="Shu S."/>
            <person name="Chapman J."/>
            <person name="Pitluck S."/>
            <person name="Schmutz J."/>
            <person name="Rokhsar D."/>
        </authorList>
    </citation>
    <scope>NUCLEOTIDE SEQUENCE</scope>
</reference>
<dbReference type="GO" id="GO:0005789">
    <property type="term" value="C:endoplasmic reticulum membrane"/>
    <property type="evidence" value="ECO:0007669"/>
    <property type="project" value="UniProtKB-SubCell"/>
</dbReference>
<evidence type="ECO:0000256" key="1">
    <source>
        <dbReference type="ARBA" id="ARBA00004586"/>
    </source>
</evidence>
<accession>A0A067EXQ1</accession>
<feature type="region of interest" description="Disordered" evidence="2">
    <location>
        <begin position="729"/>
        <end position="767"/>
    </location>
</feature>
<dbReference type="PANTHER" id="PTHR13466:SF0">
    <property type="entry name" value="SMP-LTD DOMAIN-CONTAINING PROTEIN"/>
    <property type="match status" value="1"/>
</dbReference>
<feature type="compositionally biased region" description="Polar residues" evidence="2">
    <location>
        <begin position="739"/>
        <end position="753"/>
    </location>
</feature>
<feature type="compositionally biased region" description="Polar residues" evidence="2">
    <location>
        <begin position="661"/>
        <end position="681"/>
    </location>
</feature>
<evidence type="ECO:0000256" key="2">
    <source>
        <dbReference type="SAM" id="MobiDB-lite"/>
    </source>
</evidence>
<evidence type="ECO:0000313" key="4">
    <source>
        <dbReference type="EMBL" id="KDO56007.1"/>
    </source>
</evidence>
<dbReference type="InterPro" id="IPR057080">
    <property type="entry name" value="PH_SMPa"/>
</dbReference>
<sequence>MISFFVGLIIGAIGVVAVEAAAVLYFIYKLNQKTKKVASFSPSPSSLDSSEVLDPQQSLEFAYKKQGYVWVLEPEKVPKEKFSKEQKKKKEFLEVYPVRKYAKIKHRALILTSTDGSQTSFPLKGCEIKAVSASSLSSRKWAKRFPIKVENKSSVLYNGSKLIYIFLETSWEKEAWCKALRLASCEDKKRLEWFTKLNEDFHIYLTTLVAGYPSFTKPSTGMTGESPSMGLIADPMEKASRYDGSSSKVRLLWKKLARKASKPCIESKALSSYSGREERKVYEKFRPFQDSVLGATSVKSRTSKVPNCSGEENAEPLSSTFPRSKSQSQLSVVSDADSDDKFIVDEATLCWNLLIFRLFFDAKINVGVKSSIQARIQRALSNMRTPSYIGEIICTDIDTGNLPPYVHGMRVLPTDMNEVWAFEVDIEYAGGVVLDVETRLEVRELDLHKGIVDANSEEAGAVGDVSSDLLEGFEYFGKQLNISEGTFDGQDHKDQGDPKPDGLKNNRSTMPVSTSGSRWKSILNSIAKQVSQVPISLSIRVAALRGTLRLHIKPPPSDQLWFGFTSMPDIEFAMESSVGDHKITSGQVALFLINRFKASIRETMVLPNCESVSVPWMSAEKDDWVPRNVAPFIWLNHEANSDQVPACEAFSSQTTEVKTTMEATSVTSIDQPEQKNQNSKNLDCYERPDTVSKVTSIPSTSSSTPAIQNSKFLRELRTPLLEIDNSQEACQQNKEELSECQSPSATSSTQSEKQMIGIEEDDSRLKKPGRRARMLDLGKNMKEKLEEKRRHIEEKGRHIVEKMRGP</sequence>
<evidence type="ECO:0000313" key="5">
    <source>
        <dbReference type="Proteomes" id="UP000027120"/>
    </source>
</evidence>
<dbReference type="Proteomes" id="UP000027120">
    <property type="component" value="Unassembled WGS sequence"/>
</dbReference>
<dbReference type="AlphaFoldDB" id="A0A067EXQ1"/>
<dbReference type="STRING" id="2711.A0A067EXQ1"/>